<reference evidence="2" key="1">
    <citation type="submission" date="2022-11" db="EMBL/GenBank/DDBJ databases">
        <title>Centuries of genome instability and evolution in soft-shell clam transmissible cancer (bioRxiv).</title>
        <authorList>
            <person name="Hart S.F.M."/>
            <person name="Yonemitsu M.A."/>
            <person name="Giersch R.M."/>
            <person name="Beal B.F."/>
            <person name="Arriagada G."/>
            <person name="Davis B.W."/>
            <person name="Ostrander E.A."/>
            <person name="Goff S.P."/>
            <person name="Metzger M.J."/>
        </authorList>
    </citation>
    <scope>NUCLEOTIDE SEQUENCE</scope>
    <source>
        <strain evidence="2">MELC-2E11</strain>
        <tissue evidence="2">Siphon/mantle</tissue>
    </source>
</reference>
<accession>A0ABY7DD69</accession>
<evidence type="ECO:0000313" key="2">
    <source>
        <dbReference type="EMBL" id="WAQ94665.1"/>
    </source>
</evidence>
<evidence type="ECO:0000256" key="1">
    <source>
        <dbReference type="SAM" id="SignalP"/>
    </source>
</evidence>
<keyword evidence="1" id="KW-0732">Signal</keyword>
<sequence>MNSKGVVVLLVCCLLAIQLASVNGICYQYICKRRCDYRAPNYDEYAFRYLWPIACGRRNVIRWGIISDGSRSSGNK</sequence>
<evidence type="ECO:0000313" key="3">
    <source>
        <dbReference type="Proteomes" id="UP001164746"/>
    </source>
</evidence>
<name>A0ABY7DD69_MYAAR</name>
<keyword evidence="3" id="KW-1185">Reference proteome</keyword>
<dbReference type="Proteomes" id="UP001164746">
    <property type="component" value="Chromosome 1"/>
</dbReference>
<protein>
    <submittedName>
        <fullName evidence="2">Uncharacterized protein</fullName>
    </submittedName>
</protein>
<dbReference type="EMBL" id="CP111012">
    <property type="protein sequence ID" value="WAQ94665.1"/>
    <property type="molecule type" value="Genomic_DNA"/>
</dbReference>
<proteinExistence type="predicted"/>
<feature type="chain" id="PRO_5046329921" evidence="1">
    <location>
        <begin position="25"/>
        <end position="76"/>
    </location>
</feature>
<organism evidence="2 3">
    <name type="scientific">Mya arenaria</name>
    <name type="common">Soft-shell clam</name>
    <dbReference type="NCBI Taxonomy" id="6604"/>
    <lineage>
        <taxon>Eukaryota</taxon>
        <taxon>Metazoa</taxon>
        <taxon>Spiralia</taxon>
        <taxon>Lophotrochozoa</taxon>
        <taxon>Mollusca</taxon>
        <taxon>Bivalvia</taxon>
        <taxon>Autobranchia</taxon>
        <taxon>Heteroconchia</taxon>
        <taxon>Euheterodonta</taxon>
        <taxon>Imparidentia</taxon>
        <taxon>Neoheterodontei</taxon>
        <taxon>Myida</taxon>
        <taxon>Myoidea</taxon>
        <taxon>Myidae</taxon>
        <taxon>Mya</taxon>
    </lineage>
</organism>
<feature type="signal peptide" evidence="1">
    <location>
        <begin position="1"/>
        <end position="24"/>
    </location>
</feature>
<gene>
    <name evidence="2" type="ORF">MAR_007136</name>
</gene>